<sequence length="140" mass="15361">MKKIILLLAVISTIVISCKSDDDAAGPVDNQDPFIGTWKITQEFENGVEVMQEACDLEETITVKNDMTFSGTYYMMGASSCEVGGTYAGTWENLGDNKYKVTSDDPEDTEVEATVTFSGNTMTTVTNDEDGEFKQVLIRV</sequence>
<comment type="caution">
    <text evidence="2">The sequence shown here is derived from an EMBL/GenBank/DDBJ whole genome shotgun (WGS) entry which is preliminary data.</text>
</comment>
<gene>
    <name evidence="2" type="ORF">GCM10009430_42680</name>
</gene>
<name>A0ABN1J845_9FLAO</name>
<dbReference type="Pfam" id="PF13648">
    <property type="entry name" value="Lipocalin_4"/>
    <property type="match status" value="1"/>
</dbReference>
<dbReference type="EMBL" id="BAAAGE010000005">
    <property type="protein sequence ID" value="GAA0730985.1"/>
    <property type="molecule type" value="Genomic_DNA"/>
</dbReference>
<dbReference type="PROSITE" id="PS51257">
    <property type="entry name" value="PROKAR_LIPOPROTEIN"/>
    <property type="match status" value="1"/>
</dbReference>
<protein>
    <recommendedName>
        <fullName evidence="1">Lipocalin-like domain-containing protein</fullName>
    </recommendedName>
</protein>
<evidence type="ECO:0000259" key="1">
    <source>
        <dbReference type="Pfam" id="PF13648"/>
    </source>
</evidence>
<dbReference type="InterPro" id="IPR024311">
    <property type="entry name" value="Lipocalin-like"/>
</dbReference>
<dbReference type="RefSeq" id="WP_343914281.1">
    <property type="nucleotide sequence ID" value="NZ_BAAAGE010000005.1"/>
</dbReference>
<accession>A0ABN1J845</accession>
<reference evidence="2 3" key="1">
    <citation type="journal article" date="2019" name="Int. J. Syst. Evol. Microbiol.">
        <title>The Global Catalogue of Microorganisms (GCM) 10K type strain sequencing project: providing services to taxonomists for standard genome sequencing and annotation.</title>
        <authorList>
            <consortium name="The Broad Institute Genomics Platform"/>
            <consortium name="The Broad Institute Genome Sequencing Center for Infectious Disease"/>
            <person name="Wu L."/>
            <person name="Ma J."/>
        </authorList>
    </citation>
    <scope>NUCLEOTIDE SEQUENCE [LARGE SCALE GENOMIC DNA]</scope>
    <source>
        <strain evidence="2 3">JCM 15974</strain>
    </source>
</reference>
<evidence type="ECO:0000313" key="3">
    <source>
        <dbReference type="Proteomes" id="UP001501758"/>
    </source>
</evidence>
<organism evidence="2 3">
    <name type="scientific">Aquimarina litoralis</name>
    <dbReference type="NCBI Taxonomy" id="584605"/>
    <lineage>
        <taxon>Bacteria</taxon>
        <taxon>Pseudomonadati</taxon>
        <taxon>Bacteroidota</taxon>
        <taxon>Flavobacteriia</taxon>
        <taxon>Flavobacteriales</taxon>
        <taxon>Flavobacteriaceae</taxon>
        <taxon>Aquimarina</taxon>
    </lineage>
</organism>
<dbReference type="Proteomes" id="UP001501758">
    <property type="component" value="Unassembled WGS sequence"/>
</dbReference>
<evidence type="ECO:0000313" key="2">
    <source>
        <dbReference type="EMBL" id="GAA0730985.1"/>
    </source>
</evidence>
<keyword evidence="3" id="KW-1185">Reference proteome</keyword>
<feature type="domain" description="Lipocalin-like" evidence="1">
    <location>
        <begin position="35"/>
        <end position="123"/>
    </location>
</feature>
<proteinExistence type="predicted"/>